<sequence>MMLTFYADLFGDTLKWRKTLQPFTTLLRTHNIPYPWRSPQLLHIVKGDSAHSVRDLMEVAAFLETIGLPRDALTRNTATTHTWDPARVTPFIP</sequence>
<dbReference type="AlphaFoldDB" id="A0AAD1WCZ2"/>
<organism evidence="1 2">
    <name type="scientific">Pelobates cultripes</name>
    <name type="common">Western spadefoot toad</name>
    <dbReference type="NCBI Taxonomy" id="61616"/>
    <lineage>
        <taxon>Eukaryota</taxon>
        <taxon>Metazoa</taxon>
        <taxon>Chordata</taxon>
        <taxon>Craniata</taxon>
        <taxon>Vertebrata</taxon>
        <taxon>Euteleostomi</taxon>
        <taxon>Amphibia</taxon>
        <taxon>Batrachia</taxon>
        <taxon>Anura</taxon>
        <taxon>Pelobatoidea</taxon>
        <taxon>Pelobatidae</taxon>
        <taxon>Pelobates</taxon>
    </lineage>
</organism>
<evidence type="ECO:0000313" key="2">
    <source>
        <dbReference type="Proteomes" id="UP001295444"/>
    </source>
</evidence>
<dbReference type="InterPro" id="IPR042566">
    <property type="entry name" value="L1_C"/>
</dbReference>
<dbReference type="Proteomes" id="UP001295444">
    <property type="component" value="Chromosome 07"/>
</dbReference>
<evidence type="ECO:0000313" key="1">
    <source>
        <dbReference type="EMBL" id="CAH2306091.1"/>
    </source>
</evidence>
<keyword evidence="2" id="KW-1185">Reference proteome</keyword>
<name>A0AAD1WCZ2_PELCU</name>
<proteinExistence type="predicted"/>
<accession>A0AAD1WCZ2</accession>
<dbReference type="Gene3D" id="3.30.250.20">
    <property type="entry name" value="L1 transposable element, C-terminal domain"/>
    <property type="match status" value="1"/>
</dbReference>
<protein>
    <submittedName>
        <fullName evidence="1">Uncharacterized protein</fullName>
    </submittedName>
</protein>
<gene>
    <name evidence="1" type="ORF">PECUL_23A054538</name>
</gene>
<dbReference type="EMBL" id="OW240918">
    <property type="protein sequence ID" value="CAH2306091.1"/>
    <property type="molecule type" value="Genomic_DNA"/>
</dbReference>
<reference evidence="1" key="1">
    <citation type="submission" date="2022-03" db="EMBL/GenBank/DDBJ databases">
        <authorList>
            <person name="Alioto T."/>
            <person name="Alioto T."/>
            <person name="Gomez Garrido J."/>
        </authorList>
    </citation>
    <scope>NUCLEOTIDE SEQUENCE</scope>
</reference>